<protein>
    <submittedName>
        <fullName evidence="1">Uncharacterized protein</fullName>
    </submittedName>
</protein>
<dbReference type="GeneID" id="80456996"/>
<dbReference type="EMBL" id="MW021761">
    <property type="protein sequence ID" value="QPX75008.1"/>
    <property type="molecule type" value="Genomic_DNA"/>
</dbReference>
<sequence length="109" mass="12491">MLMTRYEKGVALAAIAKVMMINAVDLDTAMHFIYDNQRRLFMMNEGVDVLRAEKLLKVSAEKLISDETADYAYEARPVREMVEEFNLKRCPSITINESDPHTDSEGVFK</sequence>
<dbReference type="RefSeq" id="YP_010774095.1">
    <property type="nucleotide sequence ID" value="NC_074751.1"/>
</dbReference>
<organism evidence="1 2">
    <name type="scientific">Serratia phage vB_SmaS_Rovert</name>
    <dbReference type="NCBI Taxonomy" id="2777363"/>
    <lineage>
        <taxon>Viruses</taxon>
        <taxon>Duplodnaviria</taxon>
        <taxon>Heunggongvirae</taxon>
        <taxon>Uroviricota</taxon>
        <taxon>Caudoviricetes</taxon>
        <taxon>Rovertvirus</taxon>
        <taxon>Rovertvirus rovert</taxon>
    </lineage>
</organism>
<keyword evidence="2" id="KW-1185">Reference proteome</keyword>
<accession>A0A7T3TKW4</accession>
<evidence type="ECO:0000313" key="1">
    <source>
        <dbReference type="EMBL" id="QPX75008.1"/>
    </source>
</evidence>
<reference evidence="1 2" key="1">
    <citation type="submission" date="2020-09" db="EMBL/GenBank/DDBJ databases">
        <authorList>
            <person name="Marshall N."/>
            <person name="Wilson M.E."/>
            <person name="Walker J.K."/>
            <person name="Johnson L."/>
            <person name="Sharma R."/>
            <person name="Carr E."/>
            <person name="Grose J.H."/>
        </authorList>
    </citation>
    <scope>NUCLEOTIDE SEQUENCE [LARGE SCALE GENOMIC DNA]</scope>
</reference>
<dbReference type="Proteomes" id="UP000595249">
    <property type="component" value="Segment"/>
</dbReference>
<proteinExistence type="predicted"/>
<evidence type="ECO:0000313" key="2">
    <source>
        <dbReference type="Proteomes" id="UP000595249"/>
    </source>
</evidence>
<name>A0A7T3TKW4_9CAUD</name>
<dbReference type="KEGG" id="vg:80456996"/>